<name>B9XGV9_PEDPL</name>
<evidence type="ECO:0000256" key="3">
    <source>
        <dbReference type="ARBA" id="ARBA00022723"/>
    </source>
</evidence>
<dbReference type="Pfam" id="PF00884">
    <property type="entry name" value="Sulfatase"/>
    <property type="match status" value="1"/>
</dbReference>
<evidence type="ECO:0000256" key="7">
    <source>
        <dbReference type="ARBA" id="ARBA00023180"/>
    </source>
</evidence>
<evidence type="ECO:0000256" key="5">
    <source>
        <dbReference type="ARBA" id="ARBA00022801"/>
    </source>
</evidence>
<evidence type="ECO:0000256" key="1">
    <source>
        <dbReference type="ARBA" id="ARBA00001913"/>
    </source>
</evidence>
<dbReference type="InterPro" id="IPR024607">
    <property type="entry name" value="Sulfatase_CS"/>
</dbReference>
<comment type="caution">
    <text evidence="10">The sequence shown here is derived from an EMBL/GenBank/DDBJ whole genome shotgun (WGS) entry which is preliminary data.</text>
</comment>
<evidence type="ECO:0000256" key="4">
    <source>
        <dbReference type="ARBA" id="ARBA00022729"/>
    </source>
</evidence>
<dbReference type="InterPro" id="IPR017850">
    <property type="entry name" value="Alkaline_phosphatase_core_sf"/>
</dbReference>
<dbReference type="EMBL" id="ABOX02000013">
    <property type="protein sequence ID" value="EEF60880.1"/>
    <property type="molecule type" value="Genomic_DNA"/>
</dbReference>
<gene>
    <name evidence="10" type="ORF">Cflav_PD4049</name>
</gene>
<reference evidence="10 11" key="1">
    <citation type="journal article" date="2011" name="J. Bacteriol.">
        <title>Genome sequence of 'Pedosphaera parvula' Ellin514, an aerobic Verrucomicrobial isolate from pasture soil.</title>
        <authorList>
            <person name="Kant R."/>
            <person name="van Passel M.W."/>
            <person name="Sangwan P."/>
            <person name="Palva A."/>
            <person name="Lucas S."/>
            <person name="Copeland A."/>
            <person name="Lapidus A."/>
            <person name="Glavina Del Rio T."/>
            <person name="Dalin E."/>
            <person name="Tice H."/>
            <person name="Bruce D."/>
            <person name="Goodwin L."/>
            <person name="Pitluck S."/>
            <person name="Chertkov O."/>
            <person name="Larimer F.W."/>
            <person name="Land M.L."/>
            <person name="Hauser L."/>
            <person name="Brettin T.S."/>
            <person name="Detter J.C."/>
            <person name="Han S."/>
            <person name="de Vos W.M."/>
            <person name="Janssen P.H."/>
            <person name="Smidt H."/>
        </authorList>
    </citation>
    <scope>NUCLEOTIDE SEQUENCE [LARGE SCALE GENOMIC DNA]</scope>
    <source>
        <strain evidence="10 11">Ellin514</strain>
    </source>
</reference>
<keyword evidence="4 8" id="KW-0732">Signal</keyword>
<feature type="domain" description="Sulfatase N-terminal" evidence="9">
    <location>
        <begin position="29"/>
        <end position="351"/>
    </location>
</feature>
<dbReference type="PROSITE" id="PS00149">
    <property type="entry name" value="SULFATASE_2"/>
    <property type="match status" value="1"/>
</dbReference>
<protein>
    <submittedName>
        <fullName evidence="10">Sulfatase</fullName>
    </submittedName>
</protein>
<dbReference type="GO" id="GO:0046872">
    <property type="term" value="F:metal ion binding"/>
    <property type="evidence" value="ECO:0007669"/>
    <property type="project" value="UniProtKB-KW"/>
</dbReference>
<evidence type="ECO:0000313" key="11">
    <source>
        <dbReference type="Proteomes" id="UP000003688"/>
    </source>
</evidence>
<organism evidence="10 11">
    <name type="scientific">Pedosphaera parvula (strain Ellin514)</name>
    <dbReference type="NCBI Taxonomy" id="320771"/>
    <lineage>
        <taxon>Bacteria</taxon>
        <taxon>Pseudomonadati</taxon>
        <taxon>Verrucomicrobiota</taxon>
        <taxon>Pedosphaerae</taxon>
        <taxon>Pedosphaerales</taxon>
        <taxon>Pedosphaeraceae</taxon>
        <taxon>Pedosphaera</taxon>
    </lineage>
</organism>
<evidence type="ECO:0000256" key="6">
    <source>
        <dbReference type="ARBA" id="ARBA00022837"/>
    </source>
</evidence>
<sequence length="460" mass="51184" precursor="true">MTRISKYLLVVAFLIAATFAPGVFAAKAPNIVIILADDLGYGDLGCYGHPSIRTPNLDRMAAEGIRFTDFYVAANVCTPSRAGLMTGRWPIRSGMAGSTNDVLRVFSMGGLPTNEITIAAALKSKGYATACIGKWHLGHELQFLPTHHGFDYFYGLRFSNDMEPVRGKIPKNASSSLHPKLEWWNSALLQNDKILEQPTDLSTLTRRYTEEAIKFIHQNKKQPFFLYFPHTFPHVPLFASDAFKEHSARGLYGDVVEELDWSVGQVLNTLRKEGLAENTLVFFTSDNGPWLIRDLAGGSAGPLKDGKGSTWEGGMREPAIAWWPGKIKPAINHELVCSLDLFTTSLCLAGVALPPDRVIDGLDMRPMLFGTGHSQRQLMFYYKKNELYAVRKGSFKAHLITHTGYSKDAPEKHDSPLLFQLENDPGERFDVAAENPEVVADILREVEEFNKSIVSVQAQY</sequence>
<dbReference type="PANTHER" id="PTHR42693">
    <property type="entry name" value="ARYLSULFATASE FAMILY MEMBER"/>
    <property type="match status" value="1"/>
</dbReference>
<dbReference type="InterPro" id="IPR050738">
    <property type="entry name" value="Sulfatase"/>
</dbReference>
<dbReference type="InterPro" id="IPR000917">
    <property type="entry name" value="Sulfatase_N"/>
</dbReference>
<dbReference type="Gene3D" id="3.30.1120.10">
    <property type="match status" value="1"/>
</dbReference>
<evidence type="ECO:0000256" key="8">
    <source>
        <dbReference type="SAM" id="SignalP"/>
    </source>
</evidence>
<accession>B9XGV9</accession>
<dbReference type="CDD" id="cd16026">
    <property type="entry name" value="GALNS_like"/>
    <property type="match status" value="1"/>
</dbReference>
<dbReference type="OrthoDB" id="9762324at2"/>
<dbReference type="RefSeq" id="WP_007415055.1">
    <property type="nucleotide sequence ID" value="NZ_ABOX02000013.1"/>
</dbReference>
<feature type="signal peptide" evidence="8">
    <location>
        <begin position="1"/>
        <end position="25"/>
    </location>
</feature>
<feature type="chain" id="PRO_5002894368" evidence="8">
    <location>
        <begin position="26"/>
        <end position="460"/>
    </location>
</feature>
<dbReference type="FunFam" id="3.40.720.10:FF:000023">
    <property type="entry name" value="Arylsulfatase A"/>
    <property type="match status" value="1"/>
</dbReference>
<comment type="similarity">
    <text evidence="2">Belongs to the sulfatase family.</text>
</comment>
<keyword evidence="7" id="KW-0325">Glycoprotein</keyword>
<keyword evidence="3" id="KW-0479">Metal-binding</keyword>
<evidence type="ECO:0000313" key="10">
    <source>
        <dbReference type="EMBL" id="EEF60880.1"/>
    </source>
</evidence>
<comment type="cofactor">
    <cofactor evidence="1">
        <name>Ca(2+)</name>
        <dbReference type="ChEBI" id="CHEBI:29108"/>
    </cofactor>
</comment>
<dbReference type="AlphaFoldDB" id="B9XGV9"/>
<dbReference type="Gene3D" id="3.40.720.10">
    <property type="entry name" value="Alkaline Phosphatase, subunit A"/>
    <property type="match status" value="1"/>
</dbReference>
<dbReference type="Proteomes" id="UP000003688">
    <property type="component" value="Unassembled WGS sequence"/>
</dbReference>
<dbReference type="STRING" id="320771.Cflav_PD4049"/>
<evidence type="ECO:0000259" key="9">
    <source>
        <dbReference type="Pfam" id="PF00884"/>
    </source>
</evidence>
<dbReference type="Pfam" id="PF14707">
    <property type="entry name" value="Sulfatase_C"/>
    <property type="match status" value="1"/>
</dbReference>
<keyword evidence="5" id="KW-0378">Hydrolase</keyword>
<keyword evidence="6" id="KW-0106">Calcium</keyword>
<evidence type="ECO:0000256" key="2">
    <source>
        <dbReference type="ARBA" id="ARBA00008779"/>
    </source>
</evidence>
<dbReference type="SUPFAM" id="SSF53649">
    <property type="entry name" value="Alkaline phosphatase-like"/>
    <property type="match status" value="1"/>
</dbReference>
<dbReference type="GO" id="GO:0004065">
    <property type="term" value="F:arylsulfatase activity"/>
    <property type="evidence" value="ECO:0007669"/>
    <property type="project" value="TreeGrafter"/>
</dbReference>
<keyword evidence="11" id="KW-1185">Reference proteome</keyword>
<dbReference type="PANTHER" id="PTHR42693:SF33">
    <property type="entry name" value="ARYLSULFATASE"/>
    <property type="match status" value="1"/>
</dbReference>
<proteinExistence type="inferred from homology"/>